<keyword evidence="11" id="KW-1185">Reference proteome</keyword>
<dbReference type="PANTHER" id="PTHR17204">
    <property type="entry name" value="PRE-MRNA PROCESSING PROTEIN PRP39-RELATED"/>
    <property type="match status" value="1"/>
</dbReference>
<dbReference type="GO" id="GO:0006397">
    <property type="term" value="P:mRNA processing"/>
    <property type="evidence" value="ECO:0007669"/>
    <property type="project" value="UniProtKB-KW"/>
</dbReference>
<dbReference type="InterPro" id="IPR035979">
    <property type="entry name" value="RBD_domain_sf"/>
</dbReference>
<keyword evidence="4 7" id="KW-0694">RNA-binding</keyword>
<dbReference type="PANTHER" id="PTHR17204:SF25">
    <property type="entry name" value="RRM DOMAIN-CONTAINING PROTEIN"/>
    <property type="match status" value="1"/>
</dbReference>
<dbReference type="InterPro" id="IPR003107">
    <property type="entry name" value="HAT"/>
</dbReference>
<dbReference type="Pfam" id="PF05843">
    <property type="entry name" value="Suf"/>
    <property type="match status" value="1"/>
</dbReference>
<accession>A0A9P0AUX2</accession>
<reference evidence="10" key="1">
    <citation type="submission" date="2021-12" db="EMBL/GenBank/DDBJ databases">
        <authorList>
            <person name="King R."/>
        </authorList>
    </citation>
    <scope>NUCLEOTIDE SEQUENCE</scope>
</reference>
<evidence type="ECO:0000256" key="2">
    <source>
        <dbReference type="ARBA" id="ARBA00022664"/>
    </source>
</evidence>
<evidence type="ECO:0000256" key="7">
    <source>
        <dbReference type="PROSITE-ProRule" id="PRU00176"/>
    </source>
</evidence>
<dbReference type="SMART" id="SM00386">
    <property type="entry name" value="HAT"/>
    <property type="match status" value="7"/>
</dbReference>
<keyword evidence="6" id="KW-0539">Nucleus</keyword>
<dbReference type="Gene3D" id="1.25.40.10">
    <property type="entry name" value="Tetratricopeptide repeat domain"/>
    <property type="match status" value="1"/>
</dbReference>
<comment type="subcellular location">
    <subcellularLocation>
        <location evidence="1">Nucleus</location>
    </subcellularLocation>
</comment>
<dbReference type="AlphaFoldDB" id="A0A9P0AUX2"/>
<sequence>MSENNENLMDVENNSENSSSDSENDDEETEKIKMAKAEQLERTISSNKYDYDAHIELVQLYRQLTDFKSMSEAYERFHECFPLTPKLWLAWINDEISVATSEQKEHIFELFDKAVEDYLSVELWIEYAQYSIGASGLEKTRLIIERGLTAAGLHATKGCLLWDTLRELEFAHFSLAPKDSEEWKLQASRLADVFKRQLSVPLLNMENTYKEWQEWFQTLPEGTVDPITVEWGYKKALKTLETYKPFEEKLLIAENDVDFCNIYKEYIKIVTDPSSIMCLYERACLKLCLNPNIWLDYCSYCFKLGETALKVCDRALRNCSWSEELWITKLRILENLERDSKEVLNKFEKGISNICPPGLELWLSYLEYSCRSKPPIEKLDKLFDQARHQFTYETDPTSKITKWFAISLAKRGEMAQAKKMWKAILQKPENKASASVWLEYINLEKKYGDENEVRNLFQRALSSCSDWPIYIAEEWMMFERVFGTLNDVLKCSEKCKEFLQKVDQTIQQSRQEYKDDNNKNNTPGKGKKRKKESVVTTVERKKFKPEQKEKEVVAVKRVPIEKDPTKTVFVSNLHPHVTEEQLRKMFPNSVNLELVLDKKGKSRCFGYVQFSMEEEVMTALARDREPLDGRPTFISNCKPDKNERKTTFKYAAEVESNKLFVRGLPVSKNQEDVEKIFKPYGAKAVRLVLHKSGQPKGLAYVEFETDKEASDCVPKTDQMTVDGHVISVAISAPPPKGLGLQQKPRRDEPIRHARSQLQMPLMVPRSLQVKKPEESSGSKPKSNADFRSMFLKK</sequence>
<dbReference type="OrthoDB" id="360390at2759"/>
<dbReference type="PROSITE" id="PS50102">
    <property type="entry name" value="RRM"/>
    <property type="match status" value="2"/>
</dbReference>
<dbReference type="GO" id="GO:0008380">
    <property type="term" value="P:RNA splicing"/>
    <property type="evidence" value="ECO:0007669"/>
    <property type="project" value="UniProtKB-KW"/>
</dbReference>
<dbReference type="Pfam" id="PF05391">
    <property type="entry name" value="Lsm_interact"/>
    <property type="match status" value="1"/>
</dbReference>
<dbReference type="InterPro" id="IPR008847">
    <property type="entry name" value="Suf"/>
</dbReference>
<evidence type="ECO:0000256" key="6">
    <source>
        <dbReference type="ARBA" id="ARBA00023242"/>
    </source>
</evidence>
<dbReference type="SMART" id="SM00360">
    <property type="entry name" value="RRM"/>
    <property type="match status" value="2"/>
</dbReference>
<dbReference type="Pfam" id="PF00076">
    <property type="entry name" value="RRM_1"/>
    <property type="match status" value="2"/>
</dbReference>
<dbReference type="Proteomes" id="UP001154078">
    <property type="component" value="Chromosome 2"/>
</dbReference>
<dbReference type="SUPFAM" id="SSF48452">
    <property type="entry name" value="TPR-like"/>
    <property type="match status" value="1"/>
</dbReference>
<dbReference type="GO" id="GO:0005634">
    <property type="term" value="C:nucleus"/>
    <property type="evidence" value="ECO:0007669"/>
    <property type="project" value="UniProtKB-SubCell"/>
</dbReference>
<feature type="domain" description="RRM" evidence="9">
    <location>
        <begin position="657"/>
        <end position="733"/>
    </location>
</feature>
<evidence type="ECO:0000256" key="3">
    <source>
        <dbReference type="ARBA" id="ARBA00022737"/>
    </source>
</evidence>
<feature type="region of interest" description="Disordered" evidence="8">
    <location>
        <begin position="509"/>
        <end position="534"/>
    </location>
</feature>
<dbReference type="InterPro" id="IPR012677">
    <property type="entry name" value="Nucleotide-bd_a/b_plait_sf"/>
</dbReference>
<feature type="domain" description="RRM" evidence="9">
    <location>
        <begin position="566"/>
        <end position="653"/>
    </location>
</feature>
<evidence type="ECO:0000256" key="8">
    <source>
        <dbReference type="SAM" id="MobiDB-lite"/>
    </source>
</evidence>
<protein>
    <recommendedName>
        <fullName evidence="9">RRM domain-containing protein</fullName>
    </recommendedName>
</protein>
<keyword evidence="2" id="KW-0507">mRNA processing</keyword>
<dbReference type="GO" id="GO:0003723">
    <property type="term" value="F:RNA binding"/>
    <property type="evidence" value="ECO:0007669"/>
    <property type="project" value="UniProtKB-UniRule"/>
</dbReference>
<keyword evidence="5" id="KW-0508">mRNA splicing</keyword>
<evidence type="ECO:0000259" key="9">
    <source>
        <dbReference type="PROSITE" id="PS50102"/>
    </source>
</evidence>
<dbReference type="Gene3D" id="3.30.70.330">
    <property type="match status" value="2"/>
</dbReference>
<evidence type="ECO:0000256" key="4">
    <source>
        <dbReference type="ARBA" id="ARBA00022884"/>
    </source>
</evidence>
<feature type="region of interest" description="Disordered" evidence="8">
    <location>
        <begin position="1"/>
        <end position="31"/>
    </location>
</feature>
<name>A0A9P0AUX2_BRAAE</name>
<dbReference type="SUPFAM" id="SSF54928">
    <property type="entry name" value="RNA-binding domain, RBD"/>
    <property type="match status" value="2"/>
</dbReference>
<dbReference type="InterPro" id="IPR000504">
    <property type="entry name" value="RRM_dom"/>
</dbReference>
<feature type="region of interest" description="Disordered" evidence="8">
    <location>
        <begin position="732"/>
        <end position="793"/>
    </location>
</feature>
<gene>
    <name evidence="10" type="ORF">MELIAE_LOCUS3614</name>
</gene>
<feature type="compositionally biased region" description="Low complexity" evidence="8">
    <location>
        <begin position="12"/>
        <end position="21"/>
    </location>
</feature>
<evidence type="ECO:0000256" key="5">
    <source>
        <dbReference type="ARBA" id="ARBA00023187"/>
    </source>
</evidence>
<dbReference type="InterPro" id="IPR008669">
    <property type="entry name" value="LSM_interact"/>
</dbReference>
<organism evidence="10 11">
    <name type="scientific">Brassicogethes aeneus</name>
    <name type="common">Rape pollen beetle</name>
    <name type="synonym">Meligethes aeneus</name>
    <dbReference type="NCBI Taxonomy" id="1431903"/>
    <lineage>
        <taxon>Eukaryota</taxon>
        <taxon>Metazoa</taxon>
        <taxon>Ecdysozoa</taxon>
        <taxon>Arthropoda</taxon>
        <taxon>Hexapoda</taxon>
        <taxon>Insecta</taxon>
        <taxon>Pterygota</taxon>
        <taxon>Neoptera</taxon>
        <taxon>Endopterygota</taxon>
        <taxon>Coleoptera</taxon>
        <taxon>Polyphaga</taxon>
        <taxon>Cucujiformia</taxon>
        <taxon>Nitidulidae</taxon>
        <taxon>Meligethinae</taxon>
        <taxon>Brassicogethes</taxon>
    </lineage>
</organism>
<keyword evidence="3" id="KW-0677">Repeat</keyword>
<evidence type="ECO:0000313" key="10">
    <source>
        <dbReference type="EMBL" id="CAH0550896.1"/>
    </source>
</evidence>
<dbReference type="InterPro" id="IPR011990">
    <property type="entry name" value="TPR-like_helical_dom_sf"/>
</dbReference>
<evidence type="ECO:0000256" key="1">
    <source>
        <dbReference type="ARBA" id="ARBA00004123"/>
    </source>
</evidence>
<dbReference type="EMBL" id="OV121133">
    <property type="protein sequence ID" value="CAH0550896.1"/>
    <property type="molecule type" value="Genomic_DNA"/>
</dbReference>
<proteinExistence type="predicted"/>
<evidence type="ECO:0000313" key="11">
    <source>
        <dbReference type="Proteomes" id="UP001154078"/>
    </source>
</evidence>